<dbReference type="PROSITE" id="PS01187">
    <property type="entry name" value="EGF_CA"/>
    <property type="match status" value="1"/>
</dbReference>
<feature type="domain" description="EGF-like calcium-binding" evidence="5">
    <location>
        <begin position="24"/>
        <end position="63"/>
    </location>
</feature>
<evidence type="ECO:0000256" key="4">
    <source>
        <dbReference type="ARBA" id="ARBA00023157"/>
    </source>
</evidence>
<dbReference type="AlphaFoldDB" id="A0A4W5P6F2"/>
<dbReference type="PANTHER" id="PTHR10199:SF10">
    <property type="entry name" value="THROMBOSPONDIN-2"/>
    <property type="match status" value="1"/>
</dbReference>
<dbReference type="SMART" id="SM00179">
    <property type="entry name" value="EGF_CA"/>
    <property type="match status" value="2"/>
</dbReference>
<feature type="domain" description="EGF-like calcium-binding" evidence="5">
    <location>
        <begin position="64"/>
        <end position="117"/>
    </location>
</feature>
<name>A0A4W5P6F2_9TELE</name>
<dbReference type="InterPro" id="IPR000742">
    <property type="entry name" value="EGF"/>
</dbReference>
<dbReference type="GeneTree" id="ENSGT00940000157846"/>
<keyword evidence="2" id="KW-0677">Repeat</keyword>
<feature type="domain" description="EGF-like" evidence="6">
    <location>
        <begin position="67"/>
        <end position="117"/>
    </location>
</feature>
<reference evidence="7" key="2">
    <citation type="submission" date="2025-08" db="UniProtKB">
        <authorList>
            <consortium name="Ensembl"/>
        </authorList>
    </citation>
    <scope>IDENTIFICATION</scope>
</reference>
<dbReference type="Gene3D" id="2.10.25.10">
    <property type="entry name" value="Laminin"/>
    <property type="match status" value="2"/>
</dbReference>
<dbReference type="InterPro" id="IPR001881">
    <property type="entry name" value="EGF-like_Ca-bd_dom"/>
</dbReference>
<proteinExistence type="predicted"/>
<dbReference type="PANTHER" id="PTHR10199">
    <property type="entry name" value="THROMBOSPONDIN"/>
    <property type="match status" value="1"/>
</dbReference>
<evidence type="ECO:0000313" key="8">
    <source>
        <dbReference type="Proteomes" id="UP000314982"/>
    </source>
</evidence>
<evidence type="ECO:0000259" key="5">
    <source>
        <dbReference type="SMART" id="SM00179"/>
    </source>
</evidence>
<evidence type="ECO:0000259" key="6">
    <source>
        <dbReference type="SMART" id="SM00181"/>
    </source>
</evidence>
<keyword evidence="3" id="KW-0106">Calcium</keyword>
<dbReference type="SMART" id="SM00181">
    <property type="entry name" value="EGF"/>
    <property type="match status" value="2"/>
</dbReference>
<keyword evidence="1" id="KW-0245">EGF-like domain</keyword>
<keyword evidence="4" id="KW-1015">Disulfide bond</keyword>
<evidence type="ECO:0000256" key="3">
    <source>
        <dbReference type="ARBA" id="ARBA00022837"/>
    </source>
</evidence>
<evidence type="ECO:0008006" key="9">
    <source>
        <dbReference type="Google" id="ProtNLM"/>
    </source>
</evidence>
<dbReference type="FunFam" id="2.10.25.10:FF:000027">
    <property type="entry name" value="Thrombospondin 3"/>
    <property type="match status" value="1"/>
</dbReference>
<dbReference type="SUPFAM" id="SSF57196">
    <property type="entry name" value="EGF/Laminin"/>
    <property type="match status" value="1"/>
</dbReference>
<dbReference type="InterPro" id="IPR018097">
    <property type="entry name" value="EGF_Ca-bd_CS"/>
</dbReference>
<accession>A0A4W5P6F2</accession>
<evidence type="ECO:0000313" key="7">
    <source>
        <dbReference type="Ensembl" id="ENSHHUP00000058962.1"/>
    </source>
</evidence>
<organism evidence="7 8">
    <name type="scientific">Hucho hucho</name>
    <name type="common">huchen</name>
    <dbReference type="NCBI Taxonomy" id="62062"/>
    <lineage>
        <taxon>Eukaryota</taxon>
        <taxon>Metazoa</taxon>
        <taxon>Chordata</taxon>
        <taxon>Craniata</taxon>
        <taxon>Vertebrata</taxon>
        <taxon>Euteleostomi</taxon>
        <taxon>Actinopterygii</taxon>
        <taxon>Neopterygii</taxon>
        <taxon>Teleostei</taxon>
        <taxon>Protacanthopterygii</taxon>
        <taxon>Salmoniformes</taxon>
        <taxon>Salmonidae</taxon>
        <taxon>Salmoninae</taxon>
        <taxon>Hucho</taxon>
    </lineage>
</organism>
<dbReference type="Ensembl" id="ENSHHUT00000060975.1">
    <property type="protein sequence ID" value="ENSHHUP00000058962.1"/>
    <property type="gene ID" value="ENSHHUG00000035053.1"/>
</dbReference>
<keyword evidence="8" id="KW-1185">Reference proteome</keyword>
<dbReference type="Proteomes" id="UP000314982">
    <property type="component" value="Unassembled WGS sequence"/>
</dbReference>
<dbReference type="GO" id="GO:0005509">
    <property type="term" value="F:calcium ion binding"/>
    <property type="evidence" value="ECO:0007669"/>
    <property type="project" value="InterPro"/>
</dbReference>
<reference evidence="7" key="3">
    <citation type="submission" date="2025-09" db="UniProtKB">
        <authorList>
            <consortium name="Ensembl"/>
        </authorList>
    </citation>
    <scope>IDENTIFICATION</scope>
</reference>
<feature type="domain" description="EGF-like" evidence="6">
    <location>
        <begin position="26"/>
        <end position="63"/>
    </location>
</feature>
<evidence type="ECO:0000256" key="1">
    <source>
        <dbReference type="ARBA" id="ARBA00022536"/>
    </source>
</evidence>
<protein>
    <recommendedName>
        <fullName evidence="9">EGF-like domain-containing protein</fullName>
    </recommendedName>
</protein>
<reference evidence="8" key="1">
    <citation type="submission" date="2018-06" db="EMBL/GenBank/DDBJ databases">
        <title>Genome assembly of Danube salmon.</title>
        <authorList>
            <person name="Macqueen D.J."/>
            <person name="Gundappa M.K."/>
        </authorList>
    </citation>
    <scope>NUCLEOTIDE SEQUENCE [LARGE SCALE GENOMIC DNA]</scope>
</reference>
<sequence length="126" mass="13433">MFEHFIVNSINQTLCPALPLSLCVDSCLSRPCFPGVSCHSGTDGSWECGPCPLGYHGNGSVCEDQDECVLQGVCVTECVNTDPGFHCLLCPPRYHGNQPYGLGLEDANNTKQASVCVCVCVCVFGL</sequence>
<evidence type="ECO:0000256" key="2">
    <source>
        <dbReference type="ARBA" id="ARBA00022737"/>
    </source>
</evidence>
<dbReference type="GO" id="GO:0016525">
    <property type="term" value="P:negative regulation of angiogenesis"/>
    <property type="evidence" value="ECO:0007669"/>
    <property type="project" value="TreeGrafter"/>
</dbReference>